<reference evidence="1 2" key="1">
    <citation type="submission" date="2021-06" db="EMBL/GenBank/DDBJ databases">
        <title>Caerostris darwini draft genome.</title>
        <authorList>
            <person name="Kono N."/>
            <person name="Arakawa K."/>
        </authorList>
    </citation>
    <scope>NUCLEOTIDE SEQUENCE [LARGE SCALE GENOMIC DNA]</scope>
</reference>
<dbReference type="Proteomes" id="UP001054837">
    <property type="component" value="Unassembled WGS sequence"/>
</dbReference>
<evidence type="ECO:0000313" key="2">
    <source>
        <dbReference type="Proteomes" id="UP001054837"/>
    </source>
</evidence>
<comment type="caution">
    <text evidence="1">The sequence shown here is derived from an EMBL/GenBank/DDBJ whole genome shotgun (WGS) entry which is preliminary data.</text>
</comment>
<dbReference type="EMBL" id="BPLQ01005719">
    <property type="protein sequence ID" value="GIY16728.1"/>
    <property type="molecule type" value="Genomic_DNA"/>
</dbReference>
<evidence type="ECO:0000313" key="1">
    <source>
        <dbReference type="EMBL" id="GIY16728.1"/>
    </source>
</evidence>
<sequence>MATWNVTTMLNPDKMQEERNPNNPLEITCPGTERRSAGFTSALARVSPSLAGSAVCSLRIRGFPLGCSRALHFNIFDTFFQLRNCSLLPREIVSLFSSK</sequence>
<name>A0AAV4R9F0_9ARAC</name>
<accession>A0AAV4R9F0</accession>
<dbReference type="AlphaFoldDB" id="A0AAV4R9F0"/>
<proteinExistence type="predicted"/>
<keyword evidence="2" id="KW-1185">Reference proteome</keyword>
<organism evidence="1 2">
    <name type="scientific">Caerostris darwini</name>
    <dbReference type="NCBI Taxonomy" id="1538125"/>
    <lineage>
        <taxon>Eukaryota</taxon>
        <taxon>Metazoa</taxon>
        <taxon>Ecdysozoa</taxon>
        <taxon>Arthropoda</taxon>
        <taxon>Chelicerata</taxon>
        <taxon>Arachnida</taxon>
        <taxon>Araneae</taxon>
        <taxon>Araneomorphae</taxon>
        <taxon>Entelegynae</taxon>
        <taxon>Araneoidea</taxon>
        <taxon>Araneidae</taxon>
        <taxon>Caerostris</taxon>
    </lineage>
</organism>
<gene>
    <name evidence="1" type="ORF">CDAR_426951</name>
</gene>
<protein>
    <submittedName>
        <fullName evidence="1">Uncharacterized protein</fullName>
    </submittedName>
</protein>